<dbReference type="AlphaFoldDB" id="D0W9W1"/>
<reference evidence="1 2" key="1">
    <citation type="submission" date="2009-10" db="EMBL/GenBank/DDBJ databases">
        <authorList>
            <person name="Weinstock G."/>
            <person name="Sodergren E."/>
            <person name="Clifton S."/>
            <person name="Fulton L."/>
            <person name="Fulton B."/>
            <person name="Courtney L."/>
            <person name="Fronick C."/>
            <person name="Harrison M."/>
            <person name="Strong C."/>
            <person name="Farmer C."/>
            <person name="Delahaunty K."/>
            <person name="Markovic C."/>
            <person name="Hall O."/>
            <person name="Minx P."/>
            <person name="Tomlinson C."/>
            <person name="Mitreva M."/>
            <person name="Nelson J."/>
            <person name="Hou S."/>
            <person name="Wollam A."/>
            <person name="Pepin K.H."/>
            <person name="Johnson M."/>
            <person name="Bhonagiri V."/>
            <person name="Nash W.E."/>
            <person name="Warren W."/>
            <person name="Chinwalla A."/>
            <person name="Mardis E.R."/>
            <person name="Wilson R.K."/>
        </authorList>
    </citation>
    <scope>NUCLEOTIDE SEQUENCE [LARGE SCALE GENOMIC DNA]</scope>
    <source>
        <strain evidence="1 2">ATCC 23970</strain>
    </source>
</reference>
<evidence type="ECO:0000313" key="1">
    <source>
        <dbReference type="EMBL" id="EEZ75625.1"/>
    </source>
</evidence>
<dbReference type="Proteomes" id="UP000003843">
    <property type="component" value="Unassembled WGS sequence"/>
</dbReference>
<proteinExistence type="predicted"/>
<evidence type="ECO:0000313" key="2">
    <source>
        <dbReference type="Proteomes" id="UP000003843"/>
    </source>
</evidence>
<gene>
    <name evidence="1" type="ORF">NEILACOT_04324</name>
</gene>
<comment type="caution">
    <text evidence="1">The sequence shown here is derived from an EMBL/GenBank/DDBJ whole genome shotgun (WGS) entry which is preliminary data.</text>
</comment>
<organism evidence="1 2">
    <name type="scientific">Neisseria lactamica ATCC 23970</name>
    <dbReference type="NCBI Taxonomy" id="546265"/>
    <lineage>
        <taxon>Bacteria</taxon>
        <taxon>Pseudomonadati</taxon>
        <taxon>Pseudomonadota</taxon>
        <taxon>Betaproteobacteria</taxon>
        <taxon>Neisseriales</taxon>
        <taxon>Neisseriaceae</taxon>
        <taxon>Neisseria</taxon>
    </lineage>
</organism>
<dbReference type="EMBL" id="ACEQ02000014">
    <property type="protein sequence ID" value="EEZ75625.1"/>
    <property type="molecule type" value="Genomic_DNA"/>
</dbReference>
<name>D0W9W1_NEILA</name>
<protein>
    <submittedName>
        <fullName evidence="1">Uncharacterized protein</fullName>
    </submittedName>
</protein>
<accession>D0W9W1</accession>
<sequence>MPSETVSDGIFYCPSKFQPFRRHLQAYRLLYPKNQELFSPHHPAC</sequence>